<reference evidence="1 6" key="2">
    <citation type="submission" date="2016-04" db="EMBL/GenBank/DDBJ databases">
        <title>Complete genome sequence of Thermococcus thioreducens type strain OGL-20P.</title>
        <authorList>
            <person name="Oger P.M."/>
        </authorList>
    </citation>
    <scope>NUCLEOTIDE SEQUENCE [LARGE SCALE GENOMIC DNA]</scope>
    <source>
        <strain evidence="1 6">OGL-20P</strain>
    </source>
</reference>
<dbReference type="EMBL" id="CP015105">
    <property type="protein sequence ID" value="ASJ13281.1"/>
    <property type="molecule type" value="Genomic_DNA"/>
</dbReference>
<evidence type="ECO:0000313" key="1">
    <source>
        <dbReference type="EMBL" id="ASJ13281.1"/>
    </source>
</evidence>
<dbReference type="Proteomes" id="UP000182125">
    <property type="component" value="Unassembled WGS sequence"/>
</dbReference>
<gene>
    <name evidence="1" type="ORF">A3L14_10480</name>
    <name evidence="2" type="ORF">AMR53_01130</name>
    <name evidence="3" type="ORF">SAMN05216170_2199</name>
</gene>
<dbReference type="InterPro" id="IPR012347">
    <property type="entry name" value="Ferritin-like"/>
</dbReference>
<reference evidence="2 4" key="1">
    <citation type="submission" date="2015-08" db="EMBL/GenBank/DDBJ databases">
        <title>Thermococcus thioreducens DSM 14981 genome sequencing.</title>
        <authorList>
            <person name="Hong S.-J."/>
            <person name="Kim M.-C."/>
            <person name="Shin J.-H."/>
        </authorList>
    </citation>
    <scope>NUCLEOTIDE SEQUENCE [LARGE SCALE GENOMIC DNA]</scope>
    <source>
        <strain evidence="2 4">DSM 14981</strain>
    </source>
</reference>
<dbReference type="Proteomes" id="UP000250136">
    <property type="component" value="Chromosome"/>
</dbReference>
<accession>A0A0Q2M5W6</accession>
<evidence type="ECO:0000313" key="4">
    <source>
        <dbReference type="Proteomes" id="UP000051862"/>
    </source>
</evidence>
<dbReference type="OrthoDB" id="86102at2157"/>
<evidence type="ECO:0000313" key="3">
    <source>
        <dbReference type="EMBL" id="SEW22021.1"/>
    </source>
</evidence>
<dbReference type="AlphaFoldDB" id="A0A0Q2M5W6"/>
<evidence type="ECO:0000313" key="5">
    <source>
        <dbReference type="Proteomes" id="UP000182125"/>
    </source>
</evidence>
<dbReference type="EMBL" id="LIXN01000002">
    <property type="protein sequence ID" value="KQH83306.1"/>
    <property type="molecule type" value="Genomic_DNA"/>
</dbReference>
<dbReference type="GeneID" id="33334856"/>
<dbReference type="STRING" id="277988.SAMN05216170_2199"/>
<dbReference type="EMBL" id="FOIW01000003">
    <property type="protein sequence ID" value="SEW22021.1"/>
    <property type="molecule type" value="Genomic_DNA"/>
</dbReference>
<protein>
    <submittedName>
        <fullName evidence="3">Methyl-accepting chemotaxis protein</fullName>
    </submittedName>
</protein>
<evidence type="ECO:0000313" key="2">
    <source>
        <dbReference type="EMBL" id="KQH83306.1"/>
    </source>
</evidence>
<dbReference type="KEGG" id="ttd:A3L14_10480"/>
<organism evidence="2 4">
    <name type="scientific">Thermococcus thioreducens</name>
    <dbReference type="NCBI Taxonomy" id="277988"/>
    <lineage>
        <taxon>Archaea</taxon>
        <taxon>Methanobacteriati</taxon>
        <taxon>Methanobacteriota</taxon>
        <taxon>Thermococci</taxon>
        <taxon>Thermococcales</taxon>
        <taxon>Thermococcaceae</taxon>
        <taxon>Thermococcus</taxon>
    </lineage>
</organism>
<dbReference type="PATRIC" id="fig|277988.4.peg.241"/>
<name>A0A0Q2M5W6_9EURY</name>
<dbReference type="Proteomes" id="UP000051862">
    <property type="component" value="Unassembled WGS sequence"/>
</dbReference>
<dbReference type="RefSeq" id="WP_055428514.1">
    <property type="nucleotide sequence ID" value="NZ_CP015105.1"/>
</dbReference>
<sequence>MEKKLRGEEKLRRVVRELYPDIEFEGEAREWSRMFLDQKLEIATVGEYLKVLEVVMELEELGERVYSYLSGRLTGEGKFLMLELAGLSRSNYVTLKEEYEKVKAIESDFFLFQASPFRVGYSVREFGS</sequence>
<evidence type="ECO:0000313" key="6">
    <source>
        <dbReference type="Proteomes" id="UP000250136"/>
    </source>
</evidence>
<proteinExistence type="predicted"/>
<keyword evidence="6" id="KW-1185">Reference proteome</keyword>
<dbReference type="Gene3D" id="1.20.1260.10">
    <property type="match status" value="1"/>
</dbReference>
<reference evidence="3 5" key="3">
    <citation type="submission" date="2016-10" db="EMBL/GenBank/DDBJ databases">
        <authorList>
            <person name="de Groot N.N."/>
        </authorList>
    </citation>
    <scope>NUCLEOTIDE SEQUENCE [LARGE SCALE GENOMIC DNA]</scope>
    <source>
        <strain evidence="3 5">OGL-20</strain>
    </source>
</reference>